<evidence type="ECO:0000259" key="2">
    <source>
        <dbReference type="SMART" id="SM00645"/>
    </source>
</evidence>
<dbReference type="AlphaFoldDB" id="A0AA88QVB8"/>
<feature type="domain" description="Peptidase C1A papain C-terminal" evidence="2">
    <location>
        <begin position="40"/>
        <end position="219"/>
    </location>
</feature>
<comment type="similarity">
    <text evidence="1">Belongs to the peptidase C1 family.</text>
</comment>
<dbReference type="SUPFAM" id="SSF54001">
    <property type="entry name" value="Cysteine proteinases"/>
    <property type="match status" value="1"/>
</dbReference>
<dbReference type="GO" id="GO:0006508">
    <property type="term" value="P:proteolysis"/>
    <property type="evidence" value="ECO:0007669"/>
    <property type="project" value="InterPro"/>
</dbReference>
<accession>A0AA88QVB8</accession>
<comment type="caution">
    <text evidence="3">The sequence shown here is derived from an EMBL/GenBank/DDBJ whole genome shotgun (WGS) entry which is preliminary data.</text>
</comment>
<protein>
    <recommendedName>
        <fullName evidence="2">Peptidase C1A papain C-terminal domain-containing protein</fullName>
    </recommendedName>
</protein>
<sequence>MAQDINEQGPRNGPPTFRVSCAIVGMELLDFLQAMPLPEVDDSFDWRNVFKAALPPLRDQGNSQGPRNGPPTSRVSCAIVGMELLKNFITAGDLVGSSLAIQRAEDNFIHLAWEELKVKIQRIQSLKDASEDEILQAIRKQPLGGATQLCWEFKKFSGNGVFEGSNCEVKFKHAFLIVGYGIENGIKYYKIQNSWGTAWGEGGYAKIRRDLVTNISFPVL</sequence>
<dbReference type="Gene3D" id="3.90.70.10">
    <property type="entry name" value="Cysteine proteinases"/>
    <property type="match status" value="1"/>
</dbReference>
<dbReference type="InterPro" id="IPR000668">
    <property type="entry name" value="Peptidase_C1A_C"/>
</dbReference>
<dbReference type="Proteomes" id="UP001187471">
    <property type="component" value="Unassembled WGS sequence"/>
</dbReference>
<keyword evidence="4" id="KW-1185">Reference proteome</keyword>
<dbReference type="PANTHER" id="PTHR12411">
    <property type="entry name" value="CYSTEINE PROTEASE FAMILY C1-RELATED"/>
    <property type="match status" value="1"/>
</dbReference>
<dbReference type="EMBL" id="JAVXUO010001962">
    <property type="protein sequence ID" value="KAK2977689.1"/>
    <property type="molecule type" value="Genomic_DNA"/>
</dbReference>
<dbReference type="SMART" id="SM00645">
    <property type="entry name" value="Pept_C1"/>
    <property type="match status" value="1"/>
</dbReference>
<dbReference type="InterPro" id="IPR038765">
    <property type="entry name" value="Papain-like_cys_pep_sf"/>
</dbReference>
<reference evidence="3" key="1">
    <citation type="submission" date="2022-12" db="EMBL/GenBank/DDBJ databases">
        <title>Draft genome assemblies for two species of Escallonia (Escalloniales).</title>
        <authorList>
            <person name="Chanderbali A."/>
            <person name="Dervinis C."/>
            <person name="Anghel I."/>
            <person name="Soltis D."/>
            <person name="Soltis P."/>
            <person name="Zapata F."/>
        </authorList>
    </citation>
    <scope>NUCLEOTIDE SEQUENCE</scope>
    <source>
        <strain evidence="3">UCBG92.1500</strain>
        <tissue evidence="3">Leaf</tissue>
    </source>
</reference>
<evidence type="ECO:0000256" key="1">
    <source>
        <dbReference type="ARBA" id="ARBA00008455"/>
    </source>
</evidence>
<evidence type="ECO:0000313" key="4">
    <source>
        <dbReference type="Proteomes" id="UP001187471"/>
    </source>
</evidence>
<dbReference type="GO" id="GO:0008234">
    <property type="term" value="F:cysteine-type peptidase activity"/>
    <property type="evidence" value="ECO:0007669"/>
    <property type="project" value="InterPro"/>
</dbReference>
<gene>
    <name evidence="3" type="ORF">RJ640_000038</name>
</gene>
<dbReference type="Pfam" id="PF00112">
    <property type="entry name" value="Peptidase_C1"/>
    <property type="match status" value="1"/>
</dbReference>
<dbReference type="InterPro" id="IPR013128">
    <property type="entry name" value="Peptidase_C1A"/>
</dbReference>
<evidence type="ECO:0000313" key="3">
    <source>
        <dbReference type="EMBL" id="KAK2977689.1"/>
    </source>
</evidence>
<name>A0AA88QVB8_9ASTE</name>
<proteinExistence type="inferred from homology"/>
<organism evidence="3 4">
    <name type="scientific">Escallonia rubra</name>
    <dbReference type="NCBI Taxonomy" id="112253"/>
    <lineage>
        <taxon>Eukaryota</taxon>
        <taxon>Viridiplantae</taxon>
        <taxon>Streptophyta</taxon>
        <taxon>Embryophyta</taxon>
        <taxon>Tracheophyta</taxon>
        <taxon>Spermatophyta</taxon>
        <taxon>Magnoliopsida</taxon>
        <taxon>eudicotyledons</taxon>
        <taxon>Gunneridae</taxon>
        <taxon>Pentapetalae</taxon>
        <taxon>asterids</taxon>
        <taxon>campanulids</taxon>
        <taxon>Escalloniales</taxon>
        <taxon>Escalloniaceae</taxon>
        <taxon>Escallonia</taxon>
    </lineage>
</organism>